<dbReference type="PROSITE" id="PS50297">
    <property type="entry name" value="ANK_REP_REGION"/>
    <property type="match status" value="2"/>
</dbReference>
<dbReference type="eggNOG" id="COG0666">
    <property type="taxonomic scope" value="Bacteria"/>
</dbReference>
<dbReference type="EMBL" id="CP097562">
    <property type="protein sequence ID" value="USF24824.1"/>
    <property type="molecule type" value="Genomic_DNA"/>
</dbReference>
<gene>
    <name evidence="3" type="ORF">N508_001918</name>
</gene>
<evidence type="ECO:0000313" key="4">
    <source>
        <dbReference type="Proteomes" id="UP000017429"/>
    </source>
</evidence>
<protein>
    <submittedName>
        <fullName evidence="3">Uncharacterized protein</fullName>
    </submittedName>
</protein>
<keyword evidence="2" id="KW-0040">ANK repeat</keyword>
<dbReference type="SUPFAM" id="SSF48403">
    <property type="entry name" value="Ankyrin repeat"/>
    <property type="match status" value="1"/>
</dbReference>
<evidence type="ECO:0000313" key="3">
    <source>
        <dbReference type="EMBL" id="USF24824.1"/>
    </source>
</evidence>
<dbReference type="OrthoDB" id="9812708at2"/>
<dbReference type="InterPro" id="IPR002110">
    <property type="entry name" value="Ankyrin_rpt"/>
</dbReference>
<dbReference type="Gene3D" id="1.25.40.20">
    <property type="entry name" value="Ankyrin repeat-containing domain"/>
    <property type="match status" value="3"/>
</dbReference>
<keyword evidence="4" id="KW-1185">Reference proteome</keyword>
<dbReference type="InterPro" id="IPR036770">
    <property type="entry name" value="Ankyrin_rpt-contain_sf"/>
</dbReference>
<reference evidence="3" key="2">
    <citation type="submission" date="2022-05" db="EMBL/GenBank/DDBJ databases">
        <authorList>
            <person name="Proctor A.L."/>
            <person name="Phillips G.J."/>
            <person name="Wannemuehler M.J."/>
        </authorList>
    </citation>
    <scope>NUCLEOTIDE SEQUENCE</scope>
    <source>
        <strain evidence="3">ASF457</strain>
    </source>
</reference>
<keyword evidence="1" id="KW-0677">Repeat</keyword>
<dbReference type="Proteomes" id="UP000017429">
    <property type="component" value="Chromosome"/>
</dbReference>
<dbReference type="PROSITE" id="PS50088">
    <property type="entry name" value="ANK_REPEAT"/>
    <property type="match status" value="2"/>
</dbReference>
<proteinExistence type="predicted"/>
<dbReference type="SMART" id="SM00248">
    <property type="entry name" value="ANK"/>
    <property type="match status" value="5"/>
</dbReference>
<dbReference type="PANTHER" id="PTHR24126">
    <property type="entry name" value="ANKYRIN REPEAT, PH AND SEC7 DOMAIN CONTAINING PROTEIN SECG-RELATED"/>
    <property type="match status" value="1"/>
</dbReference>
<reference evidence="3" key="3">
    <citation type="submission" date="2022-06" db="EMBL/GenBank/DDBJ databases">
        <title>Resources to Facilitate Use of the Altered Schaedler Flora (ASF) Mouse Model to Study Microbiome Function.</title>
        <authorList>
            <person name="Proctor A."/>
            <person name="Parvinroo S."/>
            <person name="Richie T."/>
            <person name="Jia X."/>
            <person name="Lee S.T.M."/>
            <person name="Karp P.D."/>
            <person name="Paley S."/>
            <person name="Kostic A.D."/>
            <person name="Pierre J.F."/>
            <person name="Wannemuehler M.J."/>
            <person name="Phillips G.J."/>
        </authorList>
    </citation>
    <scope>NUCLEOTIDE SEQUENCE</scope>
    <source>
        <strain evidence="3">ASF457</strain>
    </source>
</reference>
<sequence>MSKKIVIYLISTLLFITGCNKNNEINESLDTKQDNISSSSEEVSLLEPLSEDGEVIQNAAVPKSEGEGIDVITSVQADKNIPAATSEHDVAVFFRAIYDNNTAKISDFLHDGFDINAMNKNGENAVNAAIASGSYYVLQFLIDNGANLNSTSDTGIPPLSQAILEYNKQAVDMLLNSKKVDMYYVWGDIWTGSPLYIACSKANVYALEKMVENGADLNYDFSEYNAVPLIHYALNYKQYIKQEEYRELIAFLILNKINVNIKNNKGHTPLMTALKNGDIDGFNALIAGGADITIKDDDGKTALFYAEHLKGSSMLPDNEYNKIIHLLSMDNGTK</sequence>
<dbReference type="RefSeq" id="WP_023276852.1">
    <property type="nucleotide sequence ID" value="NZ_CP097562.1"/>
</dbReference>
<organism evidence="3 4">
    <name type="scientific">Mucispirillum schaedleri ASF457</name>
    <dbReference type="NCBI Taxonomy" id="1379858"/>
    <lineage>
        <taxon>Bacteria</taxon>
        <taxon>Pseudomonadati</taxon>
        <taxon>Deferribacterota</taxon>
        <taxon>Deferribacteres</taxon>
        <taxon>Deferribacterales</taxon>
        <taxon>Mucispirillaceae</taxon>
        <taxon>Mucispirillum</taxon>
    </lineage>
</organism>
<dbReference type="AlphaFoldDB" id="V2PWQ5"/>
<name>V2PWQ5_9BACT</name>
<dbReference type="PROSITE" id="PS51257">
    <property type="entry name" value="PROKAR_LIPOPROTEIN"/>
    <property type="match status" value="1"/>
</dbReference>
<evidence type="ECO:0000256" key="2">
    <source>
        <dbReference type="ARBA" id="ARBA00023043"/>
    </source>
</evidence>
<evidence type="ECO:0000256" key="1">
    <source>
        <dbReference type="ARBA" id="ARBA00022737"/>
    </source>
</evidence>
<accession>V2PWQ5</accession>
<dbReference type="KEGG" id="msch:N508_001918"/>
<dbReference type="Pfam" id="PF12796">
    <property type="entry name" value="Ank_2"/>
    <property type="match status" value="2"/>
</dbReference>
<reference evidence="3" key="1">
    <citation type="journal article" date="2014" name="Genome Announc.">
        <title>Draft genome sequences of the altered schaedler flora, a defined bacterial community from gnotobiotic mice.</title>
        <authorList>
            <person name="Wannemuehler M.J."/>
            <person name="Overstreet A.M."/>
            <person name="Ward D.V."/>
            <person name="Phillips G.J."/>
        </authorList>
    </citation>
    <scope>NUCLEOTIDE SEQUENCE</scope>
    <source>
        <strain evidence="3">ASF457</strain>
    </source>
</reference>